<dbReference type="AlphaFoldDB" id="A0A212K5G6"/>
<dbReference type="InterPro" id="IPR013216">
    <property type="entry name" value="Methyltransf_11"/>
</dbReference>
<evidence type="ECO:0000313" key="6">
    <source>
        <dbReference type="EMBL" id="SBW06969.1"/>
    </source>
</evidence>
<comment type="pathway">
    <text evidence="1">Lipid metabolism.</text>
</comment>
<dbReference type="PANTHER" id="PTHR44307:SF2">
    <property type="entry name" value="PHOSPHOETHANOLAMINE METHYLTRANSFERASE ISOFORM X1"/>
    <property type="match status" value="1"/>
</dbReference>
<gene>
    <name evidence="6" type="ORF">KL86DYS1_31533</name>
</gene>
<dbReference type="GO" id="GO:0008757">
    <property type="term" value="F:S-adenosylmethionine-dependent methyltransferase activity"/>
    <property type="evidence" value="ECO:0007669"/>
    <property type="project" value="InterPro"/>
</dbReference>
<reference evidence="6" key="1">
    <citation type="submission" date="2016-04" db="EMBL/GenBank/DDBJ databases">
        <authorList>
            <person name="Evans L.H."/>
            <person name="Alamgir A."/>
            <person name="Owens N."/>
            <person name="Weber N.D."/>
            <person name="Virtaneva K."/>
            <person name="Barbian K."/>
            <person name="Babar A."/>
            <person name="Rosenke K."/>
        </authorList>
    </citation>
    <scope>NUCLEOTIDE SEQUENCE</scope>
    <source>
        <strain evidence="6">86-1</strain>
    </source>
</reference>
<proteinExistence type="predicted"/>
<dbReference type="Gene3D" id="3.40.50.150">
    <property type="entry name" value="Vaccinia Virus protein VP39"/>
    <property type="match status" value="1"/>
</dbReference>
<protein>
    <recommendedName>
        <fullName evidence="5">Methyltransferase type 11 domain-containing protein</fullName>
    </recommendedName>
</protein>
<evidence type="ECO:0000256" key="3">
    <source>
        <dbReference type="ARBA" id="ARBA00022679"/>
    </source>
</evidence>
<dbReference type="Pfam" id="PF08241">
    <property type="entry name" value="Methyltransf_11"/>
    <property type="match status" value="1"/>
</dbReference>
<keyword evidence="3" id="KW-0808">Transferase</keyword>
<evidence type="ECO:0000256" key="2">
    <source>
        <dbReference type="ARBA" id="ARBA00022603"/>
    </source>
</evidence>
<dbReference type="InterPro" id="IPR029063">
    <property type="entry name" value="SAM-dependent_MTases_sf"/>
</dbReference>
<dbReference type="GO" id="GO:0032259">
    <property type="term" value="P:methylation"/>
    <property type="evidence" value="ECO:0007669"/>
    <property type="project" value="UniProtKB-KW"/>
</dbReference>
<organism evidence="6">
    <name type="scientific">uncultured Dysgonomonas sp</name>
    <dbReference type="NCBI Taxonomy" id="206096"/>
    <lineage>
        <taxon>Bacteria</taxon>
        <taxon>Pseudomonadati</taxon>
        <taxon>Bacteroidota</taxon>
        <taxon>Bacteroidia</taxon>
        <taxon>Bacteroidales</taxon>
        <taxon>Dysgonomonadaceae</taxon>
        <taxon>Dysgonomonas</taxon>
        <taxon>environmental samples</taxon>
    </lineage>
</organism>
<evidence type="ECO:0000256" key="1">
    <source>
        <dbReference type="ARBA" id="ARBA00005189"/>
    </source>
</evidence>
<evidence type="ECO:0000259" key="5">
    <source>
        <dbReference type="Pfam" id="PF08241"/>
    </source>
</evidence>
<sequence length="220" mass="25020">MEYDSIYLSKQLRCPAGAEARQIGVNMFQSNSNMIFETIKALNIRPHTRVFEIGFGNGMHLSYLFEKENTLIYEGIDISQAMVEEANKNNDALVKSGRVAFKHTAESESLSAPDSSFVYCFSANTLYFWNNPQKYFDEIYRILDEDGLLAISFITKSFGDKLSFTQTGFTFYEIEEVEVFLTNSGFGNIQSVILTENTISKDGQKVLRPFVIMTATKDQY</sequence>
<dbReference type="PANTHER" id="PTHR44307">
    <property type="entry name" value="PHOSPHOETHANOLAMINE METHYLTRANSFERASE"/>
    <property type="match status" value="1"/>
</dbReference>
<keyword evidence="2" id="KW-0489">Methyltransferase</keyword>
<name>A0A212K5G6_9BACT</name>
<dbReference type="EMBL" id="FLUM01000003">
    <property type="protein sequence ID" value="SBW06969.1"/>
    <property type="molecule type" value="Genomic_DNA"/>
</dbReference>
<dbReference type="SUPFAM" id="SSF53335">
    <property type="entry name" value="S-adenosyl-L-methionine-dependent methyltransferases"/>
    <property type="match status" value="1"/>
</dbReference>
<accession>A0A212K5G6</accession>
<dbReference type="RefSeq" id="WP_296944435.1">
    <property type="nucleotide sequence ID" value="NZ_LT599032.1"/>
</dbReference>
<comment type="pathway">
    <text evidence="4">Phospholipid metabolism.</text>
</comment>
<dbReference type="CDD" id="cd02440">
    <property type="entry name" value="AdoMet_MTases"/>
    <property type="match status" value="1"/>
</dbReference>
<feature type="domain" description="Methyltransferase type 11" evidence="5">
    <location>
        <begin position="52"/>
        <end position="151"/>
    </location>
</feature>
<evidence type="ECO:0000256" key="4">
    <source>
        <dbReference type="ARBA" id="ARBA00025707"/>
    </source>
</evidence>